<protein>
    <recommendedName>
        <fullName evidence="4">Sm domain-containing protein</fullName>
    </recommendedName>
</protein>
<accession>A0A316Z8C6</accession>
<dbReference type="InterPro" id="IPR010920">
    <property type="entry name" value="LSM_dom_sf"/>
</dbReference>
<dbReference type="STRING" id="58919.A0A316Z8C6"/>
<keyword evidence="6" id="KW-1185">Reference proteome</keyword>
<dbReference type="SUPFAM" id="SSF50182">
    <property type="entry name" value="Sm-like ribonucleoproteins"/>
    <property type="match status" value="1"/>
</dbReference>
<dbReference type="GO" id="GO:0006396">
    <property type="term" value="P:RNA processing"/>
    <property type="evidence" value="ECO:0007669"/>
    <property type="project" value="InterPro"/>
</dbReference>
<evidence type="ECO:0000256" key="2">
    <source>
        <dbReference type="ARBA" id="ARBA00023242"/>
    </source>
</evidence>
<dbReference type="GeneID" id="37270141"/>
<gene>
    <name evidence="5" type="ORF">FA09DRAFT_330426</name>
</gene>
<sequence>MNVAMKEVTCTARDGKQSRLESIYIRGSMIRFIVVPDMLQQAPMFKRVGPNAMKGRGIGSARGRATILRAQSRRGRPGTGARPQGIRR</sequence>
<dbReference type="EMBL" id="KZ819295">
    <property type="protein sequence ID" value="PWN97248.1"/>
    <property type="molecule type" value="Genomic_DNA"/>
</dbReference>
<evidence type="ECO:0000313" key="5">
    <source>
        <dbReference type="EMBL" id="PWN97248.1"/>
    </source>
</evidence>
<proteinExistence type="predicted"/>
<dbReference type="RefSeq" id="XP_025597527.1">
    <property type="nucleotide sequence ID" value="XM_025742597.1"/>
</dbReference>
<dbReference type="Gene3D" id="2.30.30.100">
    <property type="match status" value="1"/>
</dbReference>
<organism evidence="5 6">
    <name type="scientific">Tilletiopsis washingtonensis</name>
    <dbReference type="NCBI Taxonomy" id="58919"/>
    <lineage>
        <taxon>Eukaryota</taxon>
        <taxon>Fungi</taxon>
        <taxon>Dikarya</taxon>
        <taxon>Basidiomycota</taxon>
        <taxon>Ustilaginomycotina</taxon>
        <taxon>Exobasidiomycetes</taxon>
        <taxon>Entylomatales</taxon>
        <taxon>Entylomatales incertae sedis</taxon>
        <taxon>Tilletiopsis</taxon>
    </lineage>
</organism>
<dbReference type="Pfam" id="PF01423">
    <property type="entry name" value="LSM"/>
    <property type="match status" value="1"/>
</dbReference>
<evidence type="ECO:0000259" key="4">
    <source>
        <dbReference type="Pfam" id="PF01423"/>
    </source>
</evidence>
<name>A0A316Z8C6_9BASI</name>
<dbReference type="InterPro" id="IPR001163">
    <property type="entry name" value="Sm_dom_euk/arc"/>
</dbReference>
<dbReference type="PANTHER" id="PTHR23338">
    <property type="entry name" value="SMALL NUCLEAR RIBONUCLEOPROTEIN SM"/>
    <property type="match status" value="1"/>
</dbReference>
<evidence type="ECO:0000313" key="6">
    <source>
        <dbReference type="Proteomes" id="UP000245946"/>
    </source>
</evidence>
<dbReference type="GO" id="GO:0097525">
    <property type="term" value="C:spliceosomal snRNP complex"/>
    <property type="evidence" value="ECO:0007669"/>
    <property type="project" value="UniProtKB-ARBA"/>
</dbReference>
<comment type="subcellular location">
    <subcellularLocation>
        <location evidence="1">Nucleus</location>
    </subcellularLocation>
</comment>
<dbReference type="AlphaFoldDB" id="A0A316Z8C6"/>
<dbReference type="InterPro" id="IPR027141">
    <property type="entry name" value="LSm4/Sm_D1/D3"/>
</dbReference>
<evidence type="ECO:0000256" key="3">
    <source>
        <dbReference type="SAM" id="MobiDB-lite"/>
    </source>
</evidence>
<evidence type="ECO:0000256" key="1">
    <source>
        <dbReference type="ARBA" id="ARBA00004123"/>
    </source>
</evidence>
<dbReference type="OrthoDB" id="6425924at2759"/>
<keyword evidence="2" id="KW-0539">Nucleus</keyword>
<reference evidence="5 6" key="1">
    <citation type="journal article" date="2018" name="Mol. Biol. Evol.">
        <title>Broad Genomic Sampling Reveals a Smut Pathogenic Ancestry of the Fungal Clade Ustilaginomycotina.</title>
        <authorList>
            <person name="Kijpornyongpan T."/>
            <person name="Mondo S.J."/>
            <person name="Barry K."/>
            <person name="Sandor L."/>
            <person name="Lee J."/>
            <person name="Lipzen A."/>
            <person name="Pangilinan J."/>
            <person name="LaButti K."/>
            <person name="Hainaut M."/>
            <person name="Henrissat B."/>
            <person name="Grigoriev I.V."/>
            <person name="Spatafora J.W."/>
            <person name="Aime M.C."/>
        </authorList>
    </citation>
    <scope>NUCLEOTIDE SEQUENCE [LARGE SCALE GENOMIC DNA]</scope>
    <source>
        <strain evidence="5 6">MCA 4186</strain>
    </source>
</reference>
<feature type="domain" description="Sm" evidence="4">
    <location>
        <begin position="1"/>
        <end position="34"/>
    </location>
</feature>
<dbReference type="Proteomes" id="UP000245946">
    <property type="component" value="Unassembled WGS sequence"/>
</dbReference>
<feature type="region of interest" description="Disordered" evidence="3">
    <location>
        <begin position="68"/>
        <end position="88"/>
    </location>
</feature>